<reference evidence="1 2" key="1">
    <citation type="submission" date="2013-01" db="EMBL/GenBank/DDBJ databases">
        <authorList>
            <person name="Harkins D.M."/>
            <person name="Durkin A.S."/>
            <person name="Brinkac L.M."/>
            <person name="Haft D.H."/>
            <person name="Selengut J.D."/>
            <person name="Sanka R."/>
            <person name="DePew J."/>
            <person name="Purushe J."/>
            <person name="Matthias M.A."/>
            <person name="Vinetz J.M."/>
            <person name="Sutton G.G."/>
            <person name="Nierman W.C."/>
            <person name="Fouts D.E."/>
        </authorList>
    </citation>
    <scope>NUCLEOTIDE SEQUENCE [LARGE SCALE GENOMIC DNA]</scope>
    <source>
        <strain evidence="1 2">ZUN142</strain>
    </source>
</reference>
<comment type="caution">
    <text evidence="1">The sequence shown here is derived from an EMBL/GenBank/DDBJ whole genome shotgun (WGS) entry which is preliminary data.</text>
</comment>
<dbReference type="EMBL" id="AHOP02000065">
    <property type="protein sequence ID" value="EMO38756.1"/>
    <property type="molecule type" value="Genomic_DNA"/>
</dbReference>
<organism evidence="1 2">
    <name type="scientific">Leptospira noguchii serovar Autumnalis str. ZUN142</name>
    <dbReference type="NCBI Taxonomy" id="1085540"/>
    <lineage>
        <taxon>Bacteria</taxon>
        <taxon>Pseudomonadati</taxon>
        <taxon>Spirochaetota</taxon>
        <taxon>Spirochaetia</taxon>
        <taxon>Leptospirales</taxon>
        <taxon>Leptospiraceae</taxon>
        <taxon>Leptospira</taxon>
    </lineage>
</organism>
<evidence type="ECO:0000313" key="2">
    <source>
        <dbReference type="Proteomes" id="UP000012153"/>
    </source>
</evidence>
<dbReference type="Proteomes" id="UP000012153">
    <property type="component" value="Unassembled WGS sequence"/>
</dbReference>
<accession>M6U720</accession>
<proteinExistence type="predicted"/>
<protein>
    <submittedName>
        <fullName evidence="1">Uncharacterized protein</fullName>
    </submittedName>
</protein>
<gene>
    <name evidence="1" type="ORF">LEP1GSC186_2747</name>
</gene>
<evidence type="ECO:0000313" key="1">
    <source>
        <dbReference type="EMBL" id="EMO38756.1"/>
    </source>
</evidence>
<dbReference type="AlphaFoldDB" id="M6U720"/>
<name>M6U720_9LEPT</name>
<sequence>MIRIEEFLHSFFIEKSGFYKTNRTSYALLTLFKKLDFYRQKTKSIFWLKKNE</sequence>